<organism evidence="1 2">
    <name type="scientific">Racocetra fulgida</name>
    <dbReference type="NCBI Taxonomy" id="60492"/>
    <lineage>
        <taxon>Eukaryota</taxon>
        <taxon>Fungi</taxon>
        <taxon>Fungi incertae sedis</taxon>
        <taxon>Mucoromycota</taxon>
        <taxon>Glomeromycotina</taxon>
        <taxon>Glomeromycetes</taxon>
        <taxon>Diversisporales</taxon>
        <taxon>Gigasporaceae</taxon>
        <taxon>Racocetra</taxon>
    </lineage>
</organism>
<sequence>TPLPFATHEMLFQLQFTTSEAYQEASTINTQYMANELETLAHQLELVRQHVLNVLRC</sequence>
<name>A0A9N8Z4U2_9GLOM</name>
<evidence type="ECO:0000313" key="2">
    <source>
        <dbReference type="Proteomes" id="UP000789396"/>
    </source>
</evidence>
<proteinExistence type="predicted"/>
<evidence type="ECO:0000313" key="1">
    <source>
        <dbReference type="EMBL" id="CAG8468947.1"/>
    </source>
</evidence>
<accession>A0A9N8Z4U2</accession>
<dbReference type="Proteomes" id="UP000789396">
    <property type="component" value="Unassembled WGS sequence"/>
</dbReference>
<keyword evidence="2" id="KW-1185">Reference proteome</keyword>
<dbReference type="AlphaFoldDB" id="A0A9N8Z4U2"/>
<reference evidence="1" key="1">
    <citation type="submission" date="2021-06" db="EMBL/GenBank/DDBJ databases">
        <authorList>
            <person name="Kallberg Y."/>
            <person name="Tangrot J."/>
            <person name="Rosling A."/>
        </authorList>
    </citation>
    <scope>NUCLEOTIDE SEQUENCE</scope>
    <source>
        <strain evidence="1">IN212</strain>
    </source>
</reference>
<protein>
    <submittedName>
        <fullName evidence="1">7281_t:CDS:1</fullName>
    </submittedName>
</protein>
<dbReference type="EMBL" id="CAJVPZ010000548">
    <property type="protein sequence ID" value="CAG8468947.1"/>
    <property type="molecule type" value="Genomic_DNA"/>
</dbReference>
<comment type="caution">
    <text evidence="1">The sequence shown here is derived from an EMBL/GenBank/DDBJ whole genome shotgun (WGS) entry which is preliminary data.</text>
</comment>
<dbReference type="OrthoDB" id="10456129at2759"/>
<gene>
    <name evidence="1" type="ORF">RFULGI_LOCUS1029</name>
</gene>
<feature type="non-terminal residue" evidence="1">
    <location>
        <position position="1"/>
    </location>
</feature>